<dbReference type="InterPro" id="IPR011990">
    <property type="entry name" value="TPR-like_helical_dom_sf"/>
</dbReference>
<proteinExistence type="inferred from homology"/>
<dbReference type="GO" id="GO:0003723">
    <property type="term" value="F:RNA binding"/>
    <property type="evidence" value="ECO:0007669"/>
    <property type="project" value="InterPro"/>
</dbReference>
<keyword evidence="5" id="KW-1185">Reference proteome</keyword>
<dbReference type="Pfam" id="PF20431">
    <property type="entry name" value="E_motif"/>
    <property type="match status" value="1"/>
</dbReference>
<evidence type="ECO:0000256" key="3">
    <source>
        <dbReference type="PROSITE-ProRule" id="PRU00708"/>
    </source>
</evidence>
<comment type="similarity">
    <text evidence="2">Belongs to the PPR family. PCMP-E subfamily.</text>
</comment>
<dbReference type="FunFam" id="1.25.40.10:FF:001174">
    <property type="entry name" value="Pentatricopeptide repeat-containing protein At3g49740"/>
    <property type="match status" value="1"/>
</dbReference>
<feature type="repeat" description="PPR" evidence="3">
    <location>
        <begin position="588"/>
        <end position="623"/>
    </location>
</feature>
<dbReference type="EMBL" id="JAVXUP010001149">
    <property type="protein sequence ID" value="KAK3015378.1"/>
    <property type="molecule type" value="Genomic_DNA"/>
</dbReference>
<dbReference type="PROSITE" id="PS51375">
    <property type="entry name" value="PPR"/>
    <property type="match status" value="7"/>
</dbReference>
<reference evidence="4" key="1">
    <citation type="submission" date="2022-12" db="EMBL/GenBank/DDBJ databases">
        <title>Draft genome assemblies for two species of Escallonia (Escalloniales).</title>
        <authorList>
            <person name="Chanderbali A."/>
            <person name="Dervinis C."/>
            <person name="Anghel I."/>
            <person name="Soltis D."/>
            <person name="Soltis P."/>
            <person name="Zapata F."/>
        </authorList>
    </citation>
    <scope>NUCLEOTIDE SEQUENCE</scope>
    <source>
        <strain evidence="4">UCBG64.0493</strain>
        <tissue evidence="4">Leaf</tissue>
    </source>
</reference>
<evidence type="ECO:0008006" key="6">
    <source>
        <dbReference type="Google" id="ProtNLM"/>
    </source>
</evidence>
<protein>
    <recommendedName>
        <fullName evidence="6">Pentatricopeptide repeat-containing protein</fullName>
    </recommendedName>
</protein>
<dbReference type="FunFam" id="1.25.40.10:FF:000196">
    <property type="entry name" value="Pentatricopeptide repeat-containing protein At4g14850"/>
    <property type="match status" value="1"/>
</dbReference>
<evidence type="ECO:0000256" key="2">
    <source>
        <dbReference type="ARBA" id="ARBA00061659"/>
    </source>
</evidence>
<dbReference type="Gene3D" id="1.25.40.10">
    <property type="entry name" value="Tetratricopeptide repeat domain"/>
    <property type="match status" value="6"/>
</dbReference>
<dbReference type="PANTHER" id="PTHR24015:SF548">
    <property type="entry name" value="OS08G0340900 PROTEIN"/>
    <property type="match status" value="1"/>
</dbReference>
<dbReference type="NCBIfam" id="TIGR00756">
    <property type="entry name" value="PPR"/>
    <property type="match status" value="4"/>
</dbReference>
<gene>
    <name evidence="4" type="ORF">RJ639_005879</name>
</gene>
<dbReference type="InterPro" id="IPR046960">
    <property type="entry name" value="PPR_At4g14850-like_plant"/>
</dbReference>
<comment type="caution">
    <text evidence="4">The sequence shown here is derived from an EMBL/GenBank/DDBJ whole genome shotgun (WGS) entry which is preliminary data.</text>
</comment>
<feature type="repeat" description="PPR" evidence="3">
    <location>
        <begin position="122"/>
        <end position="156"/>
    </location>
</feature>
<evidence type="ECO:0000313" key="4">
    <source>
        <dbReference type="EMBL" id="KAK3015378.1"/>
    </source>
</evidence>
<organism evidence="4 5">
    <name type="scientific">Escallonia herrerae</name>
    <dbReference type="NCBI Taxonomy" id="1293975"/>
    <lineage>
        <taxon>Eukaryota</taxon>
        <taxon>Viridiplantae</taxon>
        <taxon>Streptophyta</taxon>
        <taxon>Embryophyta</taxon>
        <taxon>Tracheophyta</taxon>
        <taxon>Spermatophyta</taxon>
        <taxon>Magnoliopsida</taxon>
        <taxon>eudicotyledons</taxon>
        <taxon>Gunneridae</taxon>
        <taxon>Pentapetalae</taxon>
        <taxon>asterids</taxon>
        <taxon>campanulids</taxon>
        <taxon>Escalloniales</taxon>
        <taxon>Escalloniaceae</taxon>
        <taxon>Escallonia</taxon>
    </lineage>
</organism>
<accession>A0AA88VWP0</accession>
<evidence type="ECO:0000313" key="5">
    <source>
        <dbReference type="Proteomes" id="UP001188597"/>
    </source>
</evidence>
<sequence>MKFTCFRDKVTAITGSPAQQLYKLNCLLAELTRSHNSFNAFQIFLQIHSSYHLDPDHYTVSTILAACANLRSTVAGNQLHAHAICAGLKAFPHVTNALLSLYAKSEDLVSVNRLFAEIDKPDAYSWTTLLSACTKLGDAGYACNLLDQMPHGNVVVWNAIITGSAENGHAGIAFDLFQRMHLLGLGHDNYTFASVLTLCTVELLDFGRVIHSLVMKTGYLVRTSVRNALLTMYFNCESVTDAYEVFEETAANGHDQITYNAMIAGLVSVRRDVEAFFMFKYMQEVCLRPNELTFASIMSSCPCARVAIQVHAQVIKIGFSNCTSVNNTAITMYSVCGDLLAAAMVFRSLEEKDRVSWNTMITSYAQGNLARAAILTFLQMQREGIEPDEFTIGSLLTSSELLVIIEMIQATTYKNGLISKTQVSNALISAFSRHNEIKHAYHIFCDMCPKNLISWNSMISGFQLNRLPVQGLDQFSKLLVSGLRPNVYTLSTVLSICACISSLKHGKQVHGYILKFGYFPETSLGNALITLYAKCGVLDWSLRVFYMMTDKDNVSWNSMISAHAQHGQGKEAVHCFEAMQDACGVKPDTATFTAVLSACSHAGLVDDGTHIFNSMVNKYGFEPGVDHFSCIVDLLGRAGYLDAAEKLISDKNIHIGINIWWTLFSSCAAHGNLKLGRIVAGVLLETEEHNPTVYVLLSNIYASAGQWEEAANLRELMKRHGVYALSLQANQEGGWIYEDLHTGLPELRTFSRANINDYETNDHQLDRFEATEHVILRCDPRSQQRVLRALSLGRRAVDYLAAVDKILQLTEDFAVQSDPKIIYRAENALQSAMLKLEDGFRHILI</sequence>
<dbReference type="Pfam" id="PF13812">
    <property type="entry name" value="PPR_3"/>
    <property type="match status" value="1"/>
</dbReference>
<feature type="repeat" description="PPR" evidence="3">
    <location>
        <begin position="353"/>
        <end position="387"/>
    </location>
</feature>
<dbReference type="Pfam" id="PF20669">
    <property type="entry name" value="Exo70_N"/>
    <property type="match status" value="1"/>
</dbReference>
<evidence type="ECO:0000256" key="1">
    <source>
        <dbReference type="ARBA" id="ARBA00022737"/>
    </source>
</evidence>
<dbReference type="FunFam" id="1.25.40.10:FF:000090">
    <property type="entry name" value="Pentatricopeptide repeat-containing protein, chloroplastic"/>
    <property type="match status" value="1"/>
</dbReference>
<dbReference type="InterPro" id="IPR046848">
    <property type="entry name" value="E_motif"/>
</dbReference>
<dbReference type="Pfam" id="PF01535">
    <property type="entry name" value="PPR"/>
    <property type="match status" value="5"/>
</dbReference>
<dbReference type="AlphaFoldDB" id="A0AA88VWP0"/>
<feature type="repeat" description="PPR" evidence="3">
    <location>
        <begin position="451"/>
        <end position="485"/>
    </location>
</feature>
<keyword evidence="1" id="KW-0677">Repeat</keyword>
<dbReference type="GO" id="GO:0009451">
    <property type="term" value="P:RNA modification"/>
    <property type="evidence" value="ECO:0007669"/>
    <property type="project" value="InterPro"/>
</dbReference>
<feature type="repeat" description="PPR" evidence="3">
    <location>
        <begin position="552"/>
        <end position="582"/>
    </location>
</feature>
<dbReference type="PANTHER" id="PTHR24015">
    <property type="entry name" value="OS07G0578800 PROTEIN-RELATED"/>
    <property type="match status" value="1"/>
</dbReference>
<dbReference type="Proteomes" id="UP001188597">
    <property type="component" value="Unassembled WGS sequence"/>
</dbReference>
<dbReference type="Pfam" id="PF13041">
    <property type="entry name" value="PPR_2"/>
    <property type="match status" value="2"/>
</dbReference>
<name>A0AA88VWP0_9ASTE</name>
<feature type="repeat" description="PPR" evidence="3">
    <location>
        <begin position="255"/>
        <end position="289"/>
    </location>
</feature>
<feature type="repeat" description="PPR" evidence="3">
    <location>
        <begin position="690"/>
        <end position="724"/>
    </location>
</feature>
<dbReference type="InterPro" id="IPR002885">
    <property type="entry name" value="PPR_rpt"/>
</dbReference>